<dbReference type="PANTHER" id="PTHR45683">
    <property type="entry name" value="MITOCHONDRIAL NICOTINAMIDE ADENINE DINUCLEOTIDE TRANSPORTER 1-RELATED-RELATED"/>
    <property type="match status" value="1"/>
</dbReference>
<evidence type="ECO:0000313" key="10">
    <source>
        <dbReference type="EMBL" id="KAG5587744.1"/>
    </source>
</evidence>
<evidence type="ECO:0000256" key="8">
    <source>
        <dbReference type="PROSITE-ProRule" id="PRU00282"/>
    </source>
</evidence>
<keyword evidence="11" id="KW-1185">Reference proteome</keyword>
<keyword evidence="7 8" id="KW-0472">Membrane</keyword>
<evidence type="ECO:0000256" key="6">
    <source>
        <dbReference type="ARBA" id="ARBA00022989"/>
    </source>
</evidence>
<name>A0A9J5XL44_SOLCO</name>
<dbReference type="PRINTS" id="PR00926">
    <property type="entry name" value="MITOCARRIER"/>
</dbReference>
<organism evidence="10 11">
    <name type="scientific">Solanum commersonii</name>
    <name type="common">Commerson's wild potato</name>
    <name type="synonym">Commerson's nightshade</name>
    <dbReference type="NCBI Taxonomy" id="4109"/>
    <lineage>
        <taxon>Eukaryota</taxon>
        <taxon>Viridiplantae</taxon>
        <taxon>Streptophyta</taxon>
        <taxon>Embryophyta</taxon>
        <taxon>Tracheophyta</taxon>
        <taxon>Spermatophyta</taxon>
        <taxon>Magnoliopsida</taxon>
        <taxon>eudicotyledons</taxon>
        <taxon>Gunneridae</taxon>
        <taxon>Pentapetalae</taxon>
        <taxon>asterids</taxon>
        <taxon>lamiids</taxon>
        <taxon>Solanales</taxon>
        <taxon>Solanaceae</taxon>
        <taxon>Solanoideae</taxon>
        <taxon>Solaneae</taxon>
        <taxon>Solanum</taxon>
    </lineage>
</organism>
<dbReference type="InterPro" id="IPR002067">
    <property type="entry name" value="MCP"/>
</dbReference>
<keyword evidence="5" id="KW-0677">Repeat</keyword>
<keyword evidence="4 8" id="KW-0812">Transmembrane</keyword>
<dbReference type="InterPro" id="IPR044712">
    <property type="entry name" value="SLC25A32-like"/>
</dbReference>
<accession>A0A9J5XL44</accession>
<dbReference type="SUPFAM" id="SSF103506">
    <property type="entry name" value="Mitochondrial carrier"/>
    <property type="match status" value="2"/>
</dbReference>
<reference evidence="10 11" key="1">
    <citation type="submission" date="2020-09" db="EMBL/GenBank/DDBJ databases">
        <title>De no assembly of potato wild relative species, Solanum commersonii.</title>
        <authorList>
            <person name="Cho K."/>
        </authorList>
    </citation>
    <scope>NUCLEOTIDE SEQUENCE [LARGE SCALE GENOMIC DNA]</scope>
    <source>
        <strain evidence="10">LZ3.2</strain>
        <tissue evidence="10">Leaf</tissue>
    </source>
</reference>
<dbReference type="EMBL" id="JACXVP010000009">
    <property type="protein sequence ID" value="KAG5587744.1"/>
    <property type="molecule type" value="Genomic_DNA"/>
</dbReference>
<evidence type="ECO:0000256" key="3">
    <source>
        <dbReference type="ARBA" id="ARBA00022448"/>
    </source>
</evidence>
<dbReference type="FunFam" id="1.50.40.10:FF:000105">
    <property type="entry name" value="Nicotinamide adenine dinucleotide transporter 1, chloroplastic"/>
    <property type="match status" value="1"/>
</dbReference>
<feature type="repeat" description="Solcar" evidence="8">
    <location>
        <begin position="12"/>
        <end position="104"/>
    </location>
</feature>
<evidence type="ECO:0000256" key="7">
    <source>
        <dbReference type="ARBA" id="ARBA00023136"/>
    </source>
</evidence>
<sequence>MVADTTHGPTPKGVLCNAGAGAAAGVIAATFVCPLDVIKTRLQVHGLPKLANANVRGSLIVGNLEHIFQKEGLRGMYRGLSPTVLALLPNWAVNGSHQLTIGANMLAASGAGAATTIATNPLWVVKTRLQTQGMRTGFEPYRGTLSALRRIAYEEGIRGLYRSVFVFSRNLSLLMFQIACLPVFADLNCFVVDSGLVPALAGVSHVAIQFPTYEKIKIYLAKRANTSTDKLGAPDVAVASSVSKIFASTLTYPHEVVRSRLQEQGRHSEKRYSGVVDCIKKVFHQEGMTGFYRGCATNLIRTTPAAVITFTSFEMIHRFLVTMFPPDPHPHTL</sequence>
<evidence type="ECO:0000256" key="5">
    <source>
        <dbReference type="ARBA" id="ARBA00022737"/>
    </source>
</evidence>
<dbReference type="Gene3D" id="1.50.40.10">
    <property type="entry name" value="Mitochondrial carrier domain"/>
    <property type="match status" value="2"/>
</dbReference>
<keyword evidence="3 9" id="KW-0813">Transport</keyword>
<evidence type="ECO:0000256" key="1">
    <source>
        <dbReference type="ARBA" id="ARBA00004141"/>
    </source>
</evidence>
<dbReference type="PROSITE" id="PS50920">
    <property type="entry name" value="SOLCAR"/>
    <property type="match status" value="3"/>
</dbReference>
<feature type="repeat" description="Solcar" evidence="8">
    <location>
        <begin position="106"/>
        <end position="187"/>
    </location>
</feature>
<comment type="similarity">
    <text evidence="2 9">Belongs to the mitochondrial carrier (TC 2.A.29) family.</text>
</comment>
<dbReference type="OrthoDB" id="10266426at2759"/>
<feature type="repeat" description="Solcar" evidence="8">
    <location>
        <begin position="231"/>
        <end position="319"/>
    </location>
</feature>
<dbReference type="GO" id="GO:0015215">
    <property type="term" value="F:nucleotide transmembrane transporter activity"/>
    <property type="evidence" value="ECO:0007669"/>
    <property type="project" value="UniProtKB-ARBA"/>
</dbReference>
<evidence type="ECO:0000313" key="11">
    <source>
        <dbReference type="Proteomes" id="UP000824120"/>
    </source>
</evidence>
<protein>
    <recommendedName>
        <fullName evidence="12">Mitochondrial carrier protein</fullName>
    </recommendedName>
</protein>
<evidence type="ECO:0000256" key="2">
    <source>
        <dbReference type="ARBA" id="ARBA00006375"/>
    </source>
</evidence>
<proteinExistence type="inferred from homology"/>
<dbReference type="Proteomes" id="UP000824120">
    <property type="component" value="Chromosome 9"/>
</dbReference>
<dbReference type="InterPro" id="IPR018108">
    <property type="entry name" value="MCP_transmembrane"/>
</dbReference>
<evidence type="ECO:0008006" key="12">
    <source>
        <dbReference type="Google" id="ProtNLM"/>
    </source>
</evidence>
<dbReference type="InterPro" id="IPR023395">
    <property type="entry name" value="MCP_dom_sf"/>
</dbReference>
<dbReference type="AlphaFoldDB" id="A0A9J5XL44"/>
<evidence type="ECO:0000256" key="4">
    <source>
        <dbReference type="ARBA" id="ARBA00022692"/>
    </source>
</evidence>
<dbReference type="GO" id="GO:0016020">
    <property type="term" value="C:membrane"/>
    <property type="evidence" value="ECO:0007669"/>
    <property type="project" value="UniProtKB-SubCell"/>
</dbReference>
<gene>
    <name evidence="10" type="ORF">H5410_048178</name>
</gene>
<comment type="caution">
    <text evidence="10">The sequence shown here is derived from an EMBL/GenBank/DDBJ whole genome shotgun (WGS) entry which is preliminary data.</text>
</comment>
<dbReference type="Pfam" id="PF00153">
    <property type="entry name" value="Mito_carr"/>
    <property type="match status" value="3"/>
</dbReference>
<comment type="subcellular location">
    <subcellularLocation>
        <location evidence="1">Membrane</location>
        <topology evidence="1">Multi-pass membrane protein</topology>
    </subcellularLocation>
</comment>
<keyword evidence="6" id="KW-1133">Transmembrane helix</keyword>
<evidence type="ECO:0000256" key="9">
    <source>
        <dbReference type="RuleBase" id="RU000488"/>
    </source>
</evidence>